<organism evidence="1 2">
    <name type="scientific">Rivihabitans pingtungensis</name>
    <dbReference type="NCBI Taxonomy" id="1054498"/>
    <lineage>
        <taxon>Bacteria</taxon>
        <taxon>Pseudomonadati</taxon>
        <taxon>Pseudomonadota</taxon>
        <taxon>Betaproteobacteria</taxon>
        <taxon>Neisseriales</taxon>
        <taxon>Aquaspirillaceae</taxon>
        <taxon>Rivihabitans</taxon>
    </lineage>
</organism>
<reference evidence="1 2" key="1">
    <citation type="submission" date="2018-05" db="EMBL/GenBank/DDBJ databases">
        <title>Genomic Encyclopedia of Type Strains, Phase IV (KMG-IV): sequencing the most valuable type-strain genomes for metagenomic binning, comparative biology and taxonomic classification.</title>
        <authorList>
            <person name="Goeker M."/>
        </authorList>
    </citation>
    <scope>NUCLEOTIDE SEQUENCE [LARGE SCALE GENOMIC DNA]</scope>
    <source>
        <strain evidence="1 2">DSM 29661</strain>
    </source>
</reference>
<evidence type="ECO:0000313" key="2">
    <source>
        <dbReference type="Proteomes" id="UP000247555"/>
    </source>
</evidence>
<evidence type="ECO:0000313" key="1">
    <source>
        <dbReference type="EMBL" id="PXX79250.1"/>
    </source>
</evidence>
<accession>A0A318KNP6</accession>
<name>A0A318KNP6_9NEIS</name>
<sequence>MYEVNRSIAIIKPKQPFFDWLNALPFEQDEALTLTALRQDCNALLIPPAEDFEDARDFIRTRWRGLFEAELADWCDDDTLWPEKLTPNLFQQWFDVEIHSVLTDLVEEPLEREQFAELDLSQDED</sequence>
<dbReference type="RefSeq" id="WP_110390694.1">
    <property type="nucleotide sequence ID" value="NZ_CALCOA010000110.1"/>
</dbReference>
<dbReference type="Proteomes" id="UP000247555">
    <property type="component" value="Unassembled WGS sequence"/>
</dbReference>
<proteinExistence type="predicted"/>
<evidence type="ECO:0008006" key="3">
    <source>
        <dbReference type="Google" id="ProtNLM"/>
    </source>
</evidence>
<dbReference type="EMBL" id="QJKI01000008">
    <property type="protein sequence ID" value="PXX79250.1"/>
    <property type="molecule type" value="Genomic_DNA"/>
</dbReference>
<protein>
    <recommendedName>
        <fullName evidence="3">VacJ</fullName>
    </recommendedName>
</protein>
<gene>
    <name evidence="1" type="ORF">DFR34_108146</name>
</gene>
<dbReference type="OrthoDB" id="8602450at2"/>
<keyword evidence="2" id="KW-1185">Reference proteome</keyword>
<comment type="caution">
    <text evidence="1">The sequence shown here is derived from an EMBL/GenBank/DDBJ whole genome shotgun (WGS) entry which is preliminary data.</text>
</comment>
<dbReference type="AlphaFoldDB" id="A0A318KNP6"/>